<accession>A0ABW9ZRL6</accession>
<feature type="chain" id="PRO_5046835609" evidence="1">
    <location>
        <begin position="19"/>
        <end position="607"/>
    </location>
</feature>
<organism evidence="2 3">
    <name type="scientific">Sediminibacterium roseum</name>
    <dbReference type="NCBI Taxonomy" id="1978412"/>
    <lineage>
        <taxon>Bacteria</taxon>
        <taxon>Pseudomonadati</taxon>
        <taxon>Bacteroidota</taxon>
        <taxon>Chitinophagia</taxon>
        <taxon>Chitinophagales</taxon>
        <taxon>Chitinophagaceae</taxon>
        <taxon>Sediminibacterium</taxon>
    </lineage>
</organism>
<gene>
    <name evidence="2" type="ORF">GWC95_06680</name>
</gene>
<dbReference type="RefSeq" id="WP_161817913.1">
    <property type="nucleotide sequence ID" value="NZ_JAACJS010000011.1"/>
</dbReference>
<evidence type="ECO:0000313" key="3">
    <source>
        <dbReference type="Proteomes" id="UP000753802"/>
    </source>
</evidence>
<keyword evidence="3" id="KW-1185">Reference proteome</keyword>
<name>A0ABW9ZRL6_9BACT</name>
<evidence type="ECO:0000256" key="1">
    <source>
        <dbReference type="SAM" id="SignalP"/>
    </source>
</evidence>
<evidence type="ECO:0000313" key="2">
    <source>
        <dbReference type="EMBL" id="NCI49599.1"/>
    </source>
</evidence>
<dbReference type="Proteomes" id="UP000753802">
    <property type="component" value="Unassembled WGS sequence"/>
</dbReference>
<comment type="caution">
    <text evidence="2">The sequence shown here is derived from an EMBL/GenBank/DDBJ whole genome shotgun (WGS) entry which is preliminary data.</text>
</comment>
<dbReference type="EMBL" id="JAACJS010000011">
    <property type="protein sequence ID" value="NCI49599.1"/>
    <property type="molecule type" value="Genomic_DNA"/>
</dbReference>
<proteinExistence type="predicted"/>
<dbReference type="Gene3D" id="3.10.20.310">
    <property type="entry name" value="membrane protein fhac"/>
    <property type="match status" value="1"/>
</dbReference>
<protein>
    <submittedName>
        <fullName evidence="2">Uncharacterized protein</fullName>
    </submittedName>
</protein>
<reference evidence="2 3" key="1">
    <citation type="submission" date="2020-01" db="EMBL/GenBank/DDBJ databases">
        <title>Genome analysis.</title>
        <authorList>
            <person name="Wu S."/>
            <person name="Wang G."/>
        </authorList>
    </citation>
    <scope>NUCLEOTIDE SEQUENCE [LARGE SCALE GENOMIC DNA]</scope>
    <source>
        <strain evidence="2 3">SYL130</strain>
    </source>
</reference>
<feature type="signal peptide" evidence="1">
    <location>
        <begin position="1"/>
        <end position="18"/>
    </location>
</feature>
<sequence>MKIACLLALCIANVPAQAQKEEPADTVFFLAHKKGLLGKIGRSLSVNNPDPVVEEGAVKNETVFNPYKGKIIRNIVIEKLGFNRSVNDTTKVTRNFFNDMGNALHTSTSRRTILNNLFFTTGDTLYPYLLADNERFLRELTYLQDARITVKETATPDSVDVIVICKDVFPFGGSMDAGSASMASFEVNDDNLFGRGNRLQVRNFWDSKRNPDYGIGFEFLKRNVGGSFLNIAFGYRNEAPAFNSGLRQEKNVYIQGDLPLVSPYHAWTGAFEIADHFTENGYVSDSMYRNFLKYQYRIFDGWIGYNIGARKQLQENFRSRFKRMLSIRAAHRMFREIPVYFKDVYNINYSDLVTVLGAFTIFEQDYYHTNFLYGFGRNEDVPEGFSLSFVGGWSNRNKISRPYGGFEYQRRYFSNRKNYINYNLRGGASFNSGRFEDISFLTSVEYFTKLRRFGESKWYVRHFLSGSITQLAKTVLNDPLRLSSDYGIPQLNNPTLSASTRLTFNAETVFYNTWKLVGFSFAPFVFSNLSYLKTIGQNVRTGDIYAAIGGGARTRNENLVFGTIELKAYYYPRITGTMSQFNVTLNTDLRFKYISQLIKRPDFAVVN</sequence>
<keyword evidence="1" id="KW-0732">Signal</keyword>